<dbReference type="Proteomes" id="UP000789525">
    <property type="component" value="Unassembled WGS sequence"/>
</dbReference>
<evidence type="ECO:0000313" key="1">
    <source>
        <dbReference type="EMBL" id="CAG8729102.1"/>
    </source>
</evidence>
<comment type="caution">
    <text evidence="1">The sequence shown here is derived from an EMBL/GenBank/DDBJ whole genome shotgun (WGS) entry which is preliminary data.</text>
</comment>
<name>A0ACA9Q069_9GLOM</name>
<sequence length="235" mass="26119">RLKRCGAATLLDIDIQYVQFAPKGMYADLVLHVTTLLTAENVCLVGQWKRLSIGGPPPPPARHLWNQALSRPTPNLLDFQASNLVFEMPILPFAPLLEHLTVVDCSFEMGSTLKQLKTLAGDVTRIRNLEASLHSNRLMSLQLIDYRPSSHLTAYFPLLVDLSVEGRWTNTMALCKGIAFHQLVTLHLDCLIADIGDYTKAAMGMREIIKASTNVDQFETAGPLSLRILLLSLQE</sequence>
<feature type="non-terminal residue" evidence="1">
    <location>
        <position position="235"/>
    </location>
</feature>
<dbReference type="EMBL" id="CAJVPT010041947">
    <property type="protein sequence ID" value="CAG8729102.1"/>
    <property type="molecule type" value="Genomic_DNA"/>
</dbReference>
<keyword evidence="2" id="KW-1185">Reference proteome</keyword>
<feature type="non-terminal residue" evidence="1">
    <location>
        <position position="1"/>
    </location>
</feature>
<accession>A0ACA9Q069</accession>
<evidence type="ECO:0000313" key="2">
    <source>
        <dbReference type="Proteomes" id="UP000789525"/>
    </source>
</evidence>
<proteinExistence type="predicted"/>
<reference evidence="1" key="1">
    <citation type="submission" date="2021-06" db="EMBL/GenBank/DDBJ databases">
        <authorList>
            <person name="Kallberg Y."/>
            <person name="Tangrot J."/>
            <person name="Rosling A."/>
        </authorList>
    </citation>
    <scope>NUCLEOTIDE SEQUENCE</scope>
    <source>
        <strain evidence="1">CL356</strain>
    </source>
</reference>
<gene>
    <name evidence="1" type="ORF">ACOLOM_LOCUS11533</name>
</gene>
<protein>
    <submittedName>
        <fullName evidence="1">4966_t:CDS:1</fullName>
    </submittedName>
</protein>
<organism evidence="1 2">
    <name type="scientific">Acaulospora colombiana</name>
    <dbReference type="NCBI Taxonomy" id="27376"/>
    <lineage>
        <taxon>Eukaryota</taxon>
        <taxon>Fungi</taxon>
        <taxon>Fungi incertae sedis</taxon>
        <taxon>Mucoromycota</taxon>
        <taxon>Glomeromycotina</taxon>
        <taxon>Glomeromycetes</taxon>
        <taxon>Diversisporales</taxon>
        <taxon>Acaulosporaceae</taxon>
        <taxon>Acaulospora</taxon>
    </lineage>
</organism>